<evidence type="ECO:0000256" key="2">
    <source>
        <dbReference type="SAM" id="Phobius"/>
    </source>
</evidence>
<keyword evidence="2" id="KW-1133">Transmembrane helix</keyword>
<keyword evidence="4" id="KW-1185">Reference proteome</keyword>
<accession>A0A1T3P4Y8</accession>
<evidence type="ECO:0000313" key="4">
    <source>
        <dbReference type="Proteomes" id="UP000190037"/>
    </source>
</evidence>
<feature type="transmembrane region" description="Helical" evidence="2">
    <location>
        <begin position="6"/>
        <end position="30"/>
    </location>
</feature>
<comment type="caution">
    <text evidence="3">The sequence shown here is derived from an EMBL/GenBank/DDBJ whole genome shotgun (WGS) entry which is preliminary data.</text>
</comment>
<evidence type="ECO:0000313" key="3">
    <source>
        <dbReference type="EMBL" id="OPC84146.1"/>
    </source>
</evidence>
<dbReference type="Proteomes" id="UP000190037">
    <property type="component" value="Unassembled WGS sequence"/>
</dbReference>
<protein>
    <submittedName>
        <fullName evidence="3">Uncharacterized protein</fullName>
    </submittedName>
</protein>
<name>A0A1T3P4Y8_9ACTN</name>
<evidence type="ECO:0000256" key="1">
    <source>
        <dbReference type="SAM" id="MobiDB-lite"/>
    </source>
</evidence>
<dbReference type="AlphaFoldDB" id="A0A1T3P4Y8"/>
<dbReference type="EMBL" id="MWQN01000001">
    <property type="protein sequence ID" value="OPC84146.1"/>
    <property type="molecule type" value="Genomic_DNA"/>
</dbReference>
<dbReference type="RefSeq" id="WP_078978439.1">
    <property type="nucleotide sequence ID" value="NZ_MWQN01000001.1"/>
</dbReference>
<reference evidence="3 4" key="1">
    <citation type="submission" date="2017-03" db="EMBL/GenBank/DDBJ databases">
        <title>Draft genome sequence of Streptomyces scabrisporus NF3, endophyte isolated from Amphipterygium adstringens.</title>
        <authorList>
            <person name="Vazquez M."/>
            <person name="Ceapa C.D."/>
            <person name="Rodriguez Luna D."/>
            <person name="Sanchez Esquivel S."/>
        </authorList>
    </citation>
    <scope>NUCLEOTIDE SEQUENCE [LARGE SCALE GENOMIC DNA]</scope>
    <source>
        <strain evidence="3 4">NF3</strain>
    </source>
</reference>
<feature type="region of interest" description="Disordered" evidence="1">
    <location>
        <begin position="36"/>
        <end position="62"/>
    </location>
</feature>
<gene>
    <name evidence="3" type="ORF">B4N89_27340</name>
</gene>
<proteinExistence type="predicted"/>
<keyword evidence="2" id="KW-0812">Transmembrane</keyword>
<keyword evidence="2" id="KW-0472">Membrane</keyword>
<sequence>MNTDLPLFLAGLGIGMFAGALVTLAALVLLTGRRPAPAPAPGPVEAAEAITRQAARERSAEQ</sequence>
<organism evidence="3 4">
    <name type="scientific">Embleya scabrispora</name>
    <dbReference type="NCBI Taxonomy" id="159449"/>
    <lineage>
        <taxon>Bacteria</taxon>
        <taxon>Bacillati</taxon>
        <taxon>Actinomycetota</taxon>
        <taxon>Actinomycetes</taxon>
        <taxon>Kitasatosporales</taxon>
        <taxon>Streptomycetaceae</taxon>
        <taxon>Embleya</taxon>
    </lineage>
</organism>
<dbReference type="STRING" id="159449.B4N89_27340"/>